<dbReference type="OrthoDB" id="10467847at2759"/>
<comment type="caution">
    <text evidence="2">The sequence shown here is derived from an EMBL/GenBank/DDBJ whole genome shotgun (WGS) entry which is preliminary data.</text>
</comment>
<feature type="region of interest" description="Disordered" evidence="1">
    <location>
        <begin position="186"/>
        <end position="213"/>
    </location>
</feature>
<feature type="region of interest" description="Disordered" evidence="1">
    <location>
        <begin position="1"/>
        <end position="140"/>
    </location>
</feature>
<feature type="compositionally biased region" description="Low complexity" evidence="1">
    <location>
        <begin position="38"/>
        <end position="51"/>
    </location>
</feature>
<organism evidence="2 3">
    <name type="scientific">Thelephora terrestris</name>
    <dbReference type="NCBI Taxonomy" id="56493"/>
    <lineage>
        <taxon>Eukaryota</taxon>
        <taxon>Fungi</taxon>
        <taxon>Dikarya</taxon>
        <taxon>Basidiomycota</taxon>
        <taxon>Agaricomycotina</taxon>
        <taxon>Agaricomycetes</taxon>
        <taxon>Thelephorales</taxon>
        <taxon>Thelephoraceae</taxon>
        <taxon>Thelephora</taxon>
    </lineage>
</organism>
<reference evidence="2" key="1">
    <citation type="journal article" date="2020" name="Nat. Commun.">
        <title>Large-scale genome sequencing of mycorrhizal fungi provides insights into the early evolution of symbiotic traits.</title>
        <authorList>
            <person name="Miyauchi S."/>
            <person name="Kiss E."/>
            <person name="Kuo A."/>
            <person name="Drula E."/>
            <person name="Kohler A."/>
            <person name="Sanchez-Garcia M."/>
            <person name="Morin E."/>
            <person name="Andreopoulos B."/>
            <person name="Barry K.W."/>
            <person name="Bonito G."/>
            <person name="Buee M."/>
            <person name="Carver A."/>
            <person name="Chen C."/>
            <person name="Cichocki N."/>
            <person name="Clum A."/>
            <person name="Culley D."/>
            <person name="Crous P.W."/>
            <person name="Fauchery L."/>
            <person name="Girlanda M."/>
            <person name="Hayes R.D."/>
            <person name="Keri Z."/>
            <person name="LaButti K."/>
            <person name="Lipzen A."/>
            <person name="Lombard V."/>
            <person name="Magnuson J."/>
            <person name="Maillard F."/>
            <person name="Murat C."/>
            <person name="Nolan M."/>
            <person name="Ohm R.A."/>
            <person name="Pangilinan J."/>
            <person name="Pereira M.F."/>
            <person name="Perotto S."/>
            <person name="Peter M."/>
            <person name="Pfister S."/>
            <person name="Riley R."/>
            <person name="Sitrit Y."/>
            <person name="Stielow J.B."/>
            <person name="Szollosi G."/>
            <person name="Zifcakova L."/>
            <person name="Stursova M."/>
            <person name="Spatafora J.W."/>
            <person name="Tedersoo L."/>
            <person name="Vaario L.M."/>
            <person name="Yamada A."/>
            <person name="Yan M."/>
            <person name="Wang P."/>
            <person name="Xu J."/>
            <person name="Bruns T."/>
            <person name="Baldrian P."/>
            <person name="Vilgalys R."/>
            <person name="Dunand C."/>
            <person name="Henrissat B."/>
            <person name="Grigoriev I.V."/>
            <person name="Hibbett D."/>
            <person name="Nagy L.G."/>
            <person name="Martin F.M."/>
        </authorList>
    </citation>
    <scope>NUCLEOTIDE SEQUENCE</scope>
    <source>
        <strain evidence="2">UH-Tt-Lm1</strain>
    </source>
</reference>
<name>A0A9P6HMM1_9AGAM</name>
<dbReference type="EMBL" id="WIUZ02000004">
    <property type="protein sequence ID" value="KAF9788520.1"/>
    <property type="molecule type" value="Genomic_DNA"/>
</dbReference>
<dbReference type="AlphaFoldDB" id="A0A9P6HMM1"/>
<proteinExistence type="predicted"/>
<feature type="compositionally biased region" description="Polar residues" evidence="1">
    <location>
        <begin position="14"/>
        <end position="25"/>
    </location>
</feature>
<evidence type="ECO:0000256" key="1">
    <source>
        <dbReference type="SAM" id="MobiDB-lite"/>
    </source>
</evidence>
<evidence type="ECO:0000313" key="2">
    <source>
        <dbReference type="EMBL" id="KAF9788520.1"/>
    </source>
</evidence>
<evidence type="ECO:0000313" key="3">
    <source>
        <dbReference type="Proteomes" id="UP000736335"/>
    </source>
</evidence>
<dbReference type="Proteomes" id="UP000736335">
    <property type="component" value="Unassembled WGS sequence"/>
</dbReference>
<protein>
    <submittedName>
        <fullName evidence="2">Uncharacterized protein</fullName>
    </submittedName>
</protein>
<reference evidence="2" key="2">
    <citation type="submission" date="2020-11" db="EMBL/GenBank/DDBJ databases">
        <authorList>
            <consortium name="DOE Joint Genome Institute"/>
            <person name="Kuo A."/>
            <person name="Miyauchi S."/>
            <person name="Kiss E."/>
            <person name="Drula E."/>
            <person name="Kohler A."/>
            <person name="Sanchez-Garcia M."/>
            <person name="Andreopoulos B."/>
            <person name="Barry K.W."/>
            <person name="Bonito G."/>
            <person name="Buee M."/>
            <person name="Carver A."/>
            <person name="Chen C."/>
            <person name="Cichocki N."/>
            <person name="Clum A."/>
            <person name="Culley D."/>
            <person name="Crous P.W."/>
            <person name="Fauchery L."/>
            <person name="Girlanda M."/>
            <person name="Hayes R."/>
            <person name="Keri Z."/>
            <person name="Labutti K."/>
            <person name="Lipzen A."/>
            <person name="Lombard V."/>
            <person name="Magnuson J."/>
            <person name="Maillard F."/>
            <person name="Morin E."/>
            <person name="Murat C."/>
            <person name="Nolan M."/>
            <person name="Ohm R."/>
            <person name="Pangilinan J."/>
            <person name="Pereira M."/>
            <person name="Perotto S."/>
            <person name="Peter M."/>
            <person name="Riley R."/>
            <person name="Sitrit Y."/>
            <person name="Stielow B."/>
            <person name="Szollosi G."/>
            <person name="Zifcakova L."/>
            <person name="Stursova M."/>
            <person name="Spatafora J.W."/>
            <person name="Tedersoo L."/>
            <person name="Vaario L.-M."/>
            <person name="Yamada A."/>
            <person name="Yan M."/>
            <person name="Wang P."/>
            <person name="Xu J."/>
            <person name="Bruns T."/>
            <person name="Baldrian P."/>
            <person name="Vilgalys R."/>
            <person name="Henrissat B."/>
            <person name="Grigoriev I.V."/>
            <person name="Hibbett D."/>
            <person name="Nagy L.G."/>
            <person name="Martin F.M."/>
        </authorList>
    </citation>
    <scope>NUCLEOTIDE SEQUENCE</scope>
    <source>
        <strain evidence="2">UH-Tt-Lm1</strain>
    </source>
</reference>
<feature type="compositionally biased region" description="Low complexity" evidence="1">
    <location>
        <begin position="83"/>
        <end position="93"/>
    </location>
</feature>
<accession>A0A9P6HMM1</accession>
<keyword evidence="3" id="KW-1185">Reference proteome</keyword>
<gene>
    <name evidence="2" type="ORF">BJ322DRAFT_640319</name>
</gene>
<sequence>MPPYPTRSYVRSHPSFQLNDGSDTLSPSKRSPTKRSPSKQSPSRQSPNKQSPTKRSQRNDAPSKRPKVKVMTFPALREGSVQPTPRTTDPTTPHSWNPPANEDLSRAPRKLKRASRVIGSDEGSWLATRKGDQEDVSPLTSLAPGRLSVLPEIGEAEEDMKITQREYVRLMRSREAIVKAWDQKENRNAAGRSAETGMDVDQGVSPAISPAKVRGIKRVDTEELFN</sequence>